<dbReference type="GO" id="GO:0004300">
    <property type="term" value="F:enoyl-CoA hydratase activity"/>
    <property type="evidence" value="ECO:0007669"/>
    <property type="project" value="UniProtKB-EC"/>
</dbReference>
<organism evidence="9 10">
    <name type="scientific">Mycolicibacterium iranicum</name>
    <name type="common">Mycobacterium iranicum</name>
    <dbReference type="NCBI Taxonomy" id="912594"/>
    <lineage>
        <taxon>Bacteria</taxon>
        <taxon>Bacillati</taxon>
        <taxon>Actinomycetota</taxon>
        <taxon>Actinomycetes</taxon>
        <taxon>Mycobacteriales</taxon>
        <taxon>Mycobacteriaceae</taxon>
        <taxon>Mycolicibacterium</taxon>
    </lineage>
</organism>
<dbReference type="EMBL" id="JACHVU010000020">
    <property type="protein sequence ID" value="MBB2993628.1"/>
    <property type="molecule type" value="Genomic_DNA"/>
</dbReference>
<name>A0A839QBX0_MYCIR</name>
<comment type="catalytic activity">
    <reaction evidence="5">
        <text>a (3S)-3-hydroxyacyl-CoA = a (2E)-enoyl-CoA + H2O</text>
        <dbReference type="Rhea" id="RHEA:16105"/>
        <dbReference type="ChEBI" id="CHEBI:15377"/>
        <dbReference type="ChEBI" id="CHEBI:57318"/>
        <dbReference type="ChEBI" id="CHEBI:58856"/>
        <dbReference type="EC" id="4.2.1.17"/>
    </reaction>
</comment>
<evidence type="ECO:0000313" key="10">
    <source>
        <dbReference type="Proteomes" id="UP000550501"/>
    </source>
</evidence>
<sequence>MQSAAGLALETLTLTQHGRVLTAVFSDPPNHFLSLRLVKDMDRLSAAVDRDPTVGAVILTGTGDKFISHSEPEQVRLFFEMTAPPLPQRVLRWSIRANNLALSIPAVRTMTEKRGGEWGSGIVYSTLLKRTNLRMNRSGVVYIAAINGVALGGGFEMALACDLRLASDADHVRIGLIEILAGLIPGGGGTQRLARMIGQARALEHMVEGRPLTAQEALELGIVTRISAADDLLTEARQLAGRLSRRSPHAVSALKRAVYLTNARTLSAALDVELAAFISTGANPEKATVAAGFEADVNRLGDSPFVTEIEPWLDGVGHRGPAGGDNADEPVTR</sequence>
<evidence type="ECO:0000256" key="8">
    <source>
        <dbReference type="SAM" id="MobiDB-lite"/>
    </source>
</evidence>
<dbReference type="SUPFAM" id="SSF52096">
    <property type="entry name" value="ClpP/crotonase"/>
    <property type="match status" value="1"/>
</dbReference>
<comment type="catalytic activity">
    <reaction evidence="6">
        <text>a 4-saturated-(3S)-3-hydroxyacyl-CoA = a (3E)-enoyl-CoA + H2O</text>
        <dbReference type="Rhea" id="RHEA:20724"/>
        <dbReference type="ChEBI" id="CHEBI:15377"/>
        <dbReference type="ChEBI" id="CHEBI:58521"/>
        <dbReference type="ChEBI" id="CHEBI:137480"/>
        <dbReference type="EC" id="4.2.1.17"/>
    </reaction>
</comment>
<reference evidence="9 10" key="1">
    <citation type="submission" date="2020-08" db="EMBL/GenBank/DDBJ databases">
        <title>The Agave Microbiome: Exploring the role of microbial communities in plant adaptations to desert environments.</title>
        <authorList>
            <person name="Partida-Martinez L.P."/>
        </authorList>
    </citation>
    <scope>NUCLEOTIDE SEQUENCE [LARGE SCALE GENOMIC DNA]</scope>
    <source>
        <strain evidence="9 10">AT2.18</strain>
    </source>
</reference>
<evidence type="ECO:0000256" key="3">
    <source>
        <dbReference type="ARBA" id="ARBA00022832"/>
    </source>
</evidence>
<dbReference type="InterPro" id="IPR018376">
    <property type="entry name" value="Enoyl-CoA_hyd/isom_CS"/>
</dbReference>
<dbReference type="Pfam" id="PF00378">
    <property type="entry name" value="ECH_1"/>
    <property type="match status" value="1"/>
</dbReference>
<dbReference type="PANTHER" id="PTHR11941">
    <property type="entry name" value="ENOYL-COA HYDRATASE-RELATED"/>
    <property type="match status" value="1"/>
</dbReference>
<dbReference type="CDD" id="cd06558">
    <property type="entry name" value="crotonase-like"/>
    <property type="match status" value="1"/>
</dbReference>
<keyword evidence="3" id="KW-0276">Fatty acid metabolism</keyword>
<dbReference type="Proteomes" id="UP000550501">
    <property type="component" value="Unassembled WGS sequence"/>
</dbReference>
<dbReference type="InterPro" id="IPR029045">
    <property type="entry name" value="ClpP/crotonase-like_dom_sf"/>
</dbReference>
<comment type="function">
    <text evidence="1">Could possibly oxidize fatty acids using specific components.</text>
</comment>
<evidence type="ECO:0000256" key="2">
    <source>
        <dbReference type="ARBA" id="ARBA00005254"/>
    </source>
</evidence>
<dbReference type="InterPro" id="IPR001753">
    <property type="entry name" value="Enoyl-CoA_hydra/iso"/>
</dbReference>
<evidence type="ECO:0000256" key="1">
    <source>
        <dbReference type="ARBA" id="ARBA00002994"/>
    </source>
</evidence>
<feature type="region of interest" description="Disordered" evidence="8">
    <location>
        <begin position="314"/>
        <end position="333"/>
    </location>
</feature>
<accession>A0A839QBX0</accession>
<evidence type="ECO:0000256" key="6">
    <source>
        <dbReference type="ARBA" id="ARBA00023717"/>
    </source>
</evidence>
<evidence type="ECO:0000256" key="7">
    <source>
        <dbReference type="RuleBase" id="RU003707"/>
    </source>
</evidence>
<dbReference type="PANTHER" id="PTHR11941:SF54">
    <property type="entry name" value="ENOYL-COA HYDRATASE, MITOCHONDRIAL"/>
    <property type="match status" value="1"/>
</dbReference>
<dbReference type="Gene3D" id="3.90.226.10">
    <property type="entry name" value="2-enoyl-CoA Hydratase, Chain A, domain 1"/>
    <property type="match status" value="1"/>
</dbReference>
<evidence type="ECO:0000256" key="5">
    <source>
        <dbReference type="ARBA" id="ARBA00023709"/>
    </source>
</evidence>
<keyword evidence="10" id="KW-1185">Reference proteome</keyword>
<evidence type="ECO:0000256" key="4">
    <source>
        <dbReference type="ARBA" id="ARBA00023098"/>
    </source>
</evidence>
<comment type="caution">
    <text evidence="9">The sequence shown here is derived from an EMBL/GenBank/DDBJ whole genome shotgun (WGS) entry which is preliminary data.</text>
</comment>
<dbReference type="RefSeq" id="WP_183474041.1">
    <property type="nucleotide sequence ID" value="NZ_JACHVU010000020.1"/>
</dbReference>
<evidence type="ECO:0000313" key="9">
    <source>
        <dbReference type="EMBL" id="MBB2993628.1"/>
    </source>
</evidence>
<protein>
    <submittedName>
        <fullName evidence="9">Enoyl-CoA hydratase/carnithine racemase</fullName>
    </submittedName>
</protein>
<dbReference type="AlphaFoldDB" id="A0A839QBX0"/>
<dbReference type="PROSITE" id="PS00166">
    <property type="entry name" value="ENOYL_COA_HYDRATASE"/>
    <property type="match status" value="1"/>
</dbReference>
<keyword evidence="4" id="KW-0443">Lipid metabolism</keyword>
<dbReference type="GO" id="GO:0006635">
    <property type="term" value="P:fatty acid beta-oxidation"/>
    <property type="evidence" value="ECO:0007669"/>
    <property type="project" value="TreeGrafter"/>
</dbReference>
<comment type="similarity">
    <text evidence="2 7">Belongs to the enoyl-CoA hydratase/isomerase family.</text>
</comment>
<gene>
    <name evidence="9" type="ORF">FHR72_005138</name>
</gene>
<proteinExistence type="inferred from homology"/>